<dbReference type="SUPFAM" id="SSF51735">
    <property type="entry name" value="NAD(P)-binding Rossmann-fold domains"/>
    <property type="match status" value="1"/>
</dbReference>
<evidence type="ECO:0000256" key="1">
    <source>
        <dbReference type="SAM" id="Phobius"/>
    </source>
</evidence>
<gene>
    <name evidence="3" type="ORF">Q5M86_06080</name>
</gene>
<dbReference type="Gene3D" id="6.20.350.10">
    <property type="match status" value="1"/>
</dbReference>
<feature type="transmembrane region" description="Helical" evidence="1">
    <location>
        <begin position="31"/>
        <end position="53"/>
    </location>
</feature>
<dbReference type="EMBL" id="JAUPBM010000061">
    <property type="protein sequence ID" value="MDO7020337.1"/>
    <property type="molecule type" value="Genomic_DNA"/>
</dbReference>
<dbReference type="InterPro" id="IPR036291">
    <property type="entry name" value="NAD(P)-bd_dom_sf"/>
</dbReference>
<dbReference type="RefSeq" id="WP_304392294.1">
    <property type="nucleotide sequence ID" value="NZ_JAUPBM010000061.1"/>
</dbReference>
<keyword evidence="4" id="KW-1185">Reference proteome</keyword>
<dbReference type="Proteomes" id="UP001175147">
    <property type="component" value="Unassembled WGS sequence"/>
</dbReference>
<evidence type="ECO:0000313" key="3">
    <source>
        <dbReference type="EMBL" id="MDO7020337.1"/>
    </source>
</evidence>
<keyword evidence="1" id="KW-0812">Transmembrane</keyword>
<protein>
    <submittedName>
        <fullName evidence="3">NAD-binding protein</fullName>
    </submittedName>
</protein>
<accession>A0ABT8YYA1</accession>
<name>A0ABT8YYA1_9SPIR</name>
<evidence type="ECO:0000313" key="4">
    <source>
        <dbReference type="Proteomes" id="UP001175147"/>
    </source>
</evidence>
<keyword evidence="1" id="KW-0472">Membrane</keyword>
<proteinExistence type="predicted"/>
<comment type="caution">
    <text evidence="3">The sequence shown here is derived from an EMBL/GenBank/DDBJ whole genome shotgun (WGS) entry which is preliminary data.</text>
</comment>
<dbReference type="InterPro" id="IPR003148">
    <property type="entry name" value="RCK_N"/>
</dbReference>
<dbReference type="Pfam" id="PF02254">
    <property type="entry name" value="TrkA_N"/>
    <property type="match status" value="1"/>
</dbReference>
<dbReference type="Gene3D" id="3.40.50.720">
    <property type="entry name" value="NAD(P)-binding Rossmann-like Domain"/>
    <property type="match status" value="1"/>
</dbReference>
<reference evidence="3" key="1">
    <citation type="submission" date="2023-07" db="EMBL/GenBank/DDBJ databases">
        <title>Mucosal microbiota of week-old chicken and adult hens.</title>
        <authorList>
            <person name="Volf J."/>
            <person name="Karasova D."/>
            <person name="Crhanova M."/>
            <person name="Faldynova M."/>
            <person name="Prikrylova H."/>
            <person name="Zeman M."/>
            <person name="Babak V."/>
            <person name="Rajova J."/>
            <person name="Rychlik I."/>
        </authorList>
    </citation>
    <scope>NUCLEOTIDE SEQUENCE</scope>
    <source>
        <strain evidence="3">ET902</strain>
    </source>
</reference>
<keyword evidence="1" id="KW-1133">Transmembrane helix</keyword>
<feature type="domain" description="RCK N-terminal" evidence="2">
    <location>
        <begin position="134"/>
        <end position="225"/>
    </location>
</feature>
<sequence>INEIEDYILNNINSDKCSKVIGEKIPKKASYLSMTVAWVLSFLFVSVLGIFAWKEFCLKEYGENISIFTAFYKTLQIFQLEASFDMEELPPLLNLVRFLAPITLAGALFQVIKNLFSDLITRTVISIFFKKHTIICGCNVKSLCVLNGMSKDKKIVLICNEDEVNTKDIFNKNVIKLKGDYTQASTLFNAGILKCSEIFCISEYDDKNIETMNIASKIIRTYKINHTIELVVDIEDNNKYKNYEKILPVSYSKDPVYVRFSSFKKNAIRFFIDKISKYSVIRNININEGNAPIILIFGINDNVIDVIRELILLVVGKESNINLIFVDKNQEFYNNVLINKLPELSRIASLHFLDYPSFINNEIPDNIASLLSRLSSCLIYADNEENSLNWAIETRQILFKNLSIKDEPKIFVFLDSATNILETNPDLYNKYYKIGIEIFPSINYLSSIDYSLQYNDLDTIAQKIYSEYCKMPTANNNGAWNNISEGEKNDNRYAARFLAIKLDYLGLSILDFNDKRKHANLKDIKNIDLLARLEHKRWYVSKILSGFDSIGSNYPKETLSFIKSHMRLHNLLVPFEELSDEELYKDSMGLIDIPITINNDEYEMIIKNLDAKDREFVNEHYILEDNNTKNRSLSGSFILNYELIDKMRDLLLNNRELGSFIKYKIGKSY</sequence>
<organism evidence="3 4">
    <name type="scientific">Brachyspira innocens</name>
    <dbReference type="NCBI Taxonomy" id="13264"/>
    <lineage>
        <taxon>Bacteria</taxon>
        <taxon>Pseudomonadati</taxon>
        <taxon>Spirochaetota</taxon>
        <taxon>Spirochaetia</taxon>
        <taxon>Brachyspirales</taxon>
        <taxon>Brachyspiraceae</taxon>
        <taxon>Brachyspira</taxon>
    </lineage>
</organism>
<feature type="non-terminal residue" evidence="3">
    <location>
        <position position="1"/>
    </location>
</feature>
<evidence type="ECO:0000259" key="2">
    <source>
        <dbReference type="Pfam" id="PF02254"/>
    </source>
</evidence>